<dbReference type="PANTHER" id="PTHR34978">
    <property type="entry name" value="POSSIBLE SENSOR-TRANSDUCER PROTEIN BLAR"/>
    <property type="match status" value="1"/>
</dbReference>
<evidence type="ECO:0000256" key="2">
    <source>
        <dbReference type="SAM" id="Phobius"/>
    </source>
</evidence>
<dbReference type="PANTHER" id="PTHR34978:SF3">
    <property type="entry name" value="SLR0241 PROTEIN"/>
    <property type="match status" value="1"/>
</dbReference>
<dbReference type="InterPro" id="IPR008756">
    <property type="entry name" value="Peptidase_M56"/>
</dbReference>
<feature type="transmembrane region" description="Helical" evidence="2">
    <location>
        <begin position="52"/>
        <end position="77"/>
    </location>
</feature>
<keyword evidence="1" id="KW-0998">Cell outer membrane</keyword>
<dbReference type="Proteomes" id="UP000232721">
    <property type="component" value="Chromosome"/>
</dbReference>
<keyword evidence="1 2" id="KW-0812">Transmembrane</keyword>
<dbReference type="Pfam" id="PF05569">
    <property type="entry name" value="Peptidase_M56"/>
    <property type="match status" value="1"/>
</dbReference>
<dbReference type="PROSITE" id="PS52016">
    <property type="entry name" value="TONB_DEPENDENT_REC_3"/>
    <property type="match status" value="1"/>
</dbReference>
<proteinExistence type="inferred from homology"/>
<comment type="similarity">
    <text evidence="1">Belongs to the TonB-dependent receptor family.</text>
</comment>
<feature type="domain" description="Peptidase M56" evidence="3">
    <location>
        <begin position="110"/>
        <end position="213"/>
    </location>
</feature>
<evidence type="ECO:0000313" key="4">
    <source>
        <dbReference type="EMBL" id="AUC23736.1"/>
    </source>
</evidence>
<keyword evidence="1" id="KW-0813">Transport</keyword>
<name>A0ABM6Q389_9FLAO</name>
<feature type="transmembrane region" description="Helical" evidence="2">
    <location>
        <begin position="222"/>
        <end position="240"/>
    </location>
</feature>
<accession>A0ABM6Q389</accession>
<sequence>MGLVTAFIIPLLVIPVYIEYTPVVTSEYISSDVVVLNEIIDKPFNILDYLPILYGLGVLFFLVKFLIQLMSLSFVIFKNKKEKVGRFTFINTIKNSSPFSFFCWIIINPNNFTKSELEQVMIHEKVHASQLHSIDVLLNQISCIVLWFNPFMWLYRKDVQQNLEFIADKKTQEKIDCKKSYQTTLLKASVGVNHLTLSNNFYNSLIKNRIIMLNKSKSKKINLFKFAVVIPLLALFLMNFNKKEVFVKKVSQESVNYSDSGIKETKDRIEVIIDKNTSDEDLNNAKEAFTKKFAVDFSYTNLKRDSNYKLTSIEVKLEDRNGAVTAKHFDELGIKPFIIYYNKDGSAGTHFVEKEKTNKVEEFVITDNTPDEQFNVLKELLAQKGYTLKISNLKRTKGGLIRAITINIKNETTKASFKTSSALPIKVIQILLDKENNSIKIGNLSKTDKEMVSGFSSQKAANEYNESKKVKNLIPEDQLNSALYILDGKEVTPEVIKDLNSDDINSMSVLKDEKATVVYGEKGKNGVILITSKEAHENKKFSNIGKSFSDVNAIEDAGSDVNVIEYARKERKEPLCLIDGKVASKKELKVLSPDDIESVSVLKNEKSIEKYGEKGKNGVIEITTKEKK</sequence>
<keyword evidence="2" id="KW-1133">Transmembrane helix</keyword>
<dbReference type="InterPro" id="IPR037066">
    <property type="entry name" value="Plug_dom_sf"/>
</dbReference>
<evidence type="ECO:0000313" key="5">
    <source>
        <dbReference type="Proteomes" id="UP000232721"/>
    </source>
</evidence>
<dbReference type="InterPro" id="IPR052173">
    <property type="entry name" value="Beta-lactam_resp_regulator"/>
</dbReference>
<dbReference type="EMBL" id="CP019336">
    <property type="protein sequence ID" value="AUC23736.1"/>
    <property type="molecule type" value="Genomic_DNA"/>
</dbReference>
<comment type="subcellular location">
    <subcellularLocation>
        <location evidence="1">Cell outer membrane</location>
        <topology evidence="1">Multi-pass membrane protein</topology>
    </subcellularLocation>
</comment>
<gene>
    <name evidence="4" type="ORF">BTO15_17270</name>
</gene>
<dbReference type="Gene3D" id="2.170.130.10">
    <property type="entry name" value="TonB-dependent receptor, plug domain"/>
    <property type="match status" value="2"/>
</dbReference>
<evidence type="ECO:0000259" key="3">
    <source>
        <dbReference type="Pfam" id="PF05569"/>
    </source>
</evidence>
<dbReference type="InterPro" id="IPR039426">
    <property type="entry name" value="TonB-dep_rcpt-like"/>
</dbReference>
<organism evidence="4 5">
    <name type="scientific">Polaribacter sejongensis</name>
    <dbReference type="NCBI Taxonomy" id="985043"/>
    <lineage>
        <taxon>Bacteria</taxon>
        <taxon>Pseudomonadati</taxon>
        <taxon>Bacteroidota</taxon>
        <taxon>Flavobacteriia</taxon>
        <taxon>Flavobacteriales</taxon>
        <taxon>Flavobacteriaceae</taxon>
    </lineage>
</organism>
<keyword evidence="1" id="KW-1134">Transmembrane beta strand</keyword>
<keyword evidence="5" id="KW-1185">Reference proteome</keyword>
<dbReference type="SUPFAM" id="SSF56935">
    <property type="entry name" value="Porins"/>
    <property type="match status" value="1"/>
</dbReference>
<evidence type="ECO:0000256" key="1">
    <source>
        <dbReference type="PROSITE-ProRule" id="PRU01360"/>
    </source>
</evidence>
<reference evidence="4 5" key="1">
    <citation type="submission" date="2017-02" db="EMBL/GenBank/DDBJ databases">
        <title>Trade-off between light-utilization and light-protection in marine flavobacteria.</title>
        <authorList>
            <person name="Kumagai Y."/>
            <person name="Yoshizawa S."/>
            <person name="Kogure K."/>
            <person name="Iwasaki W."/>
        </authorList>
    </citation>
    <scope>NUCLEOTIDE SEQUENCE [LARGE SCALE GENOMIC DNA]</scope>
    <source>
        <strain evidence="4 5">KCTC 23670</strain>
    </source>
</reference>
<keyword evidence="1 2" id="KW-0472">Membrane</keyword>
<protein>
    <recommendedName>
        <fullName evidence="3">Peptidase M56 domain-containing protein</fullName>
    </recommendedName>
</protein>